<feature type="transmembrane region" description="Helical" evidence="1">
    <location>
        <begin position="66"/>
        <end position="87"/>
    </location>
</feature>
<proteinExistence type="predicted"/>
<dbReference type="PANTHER" id="PTHR39430:SF1">
    <property type="entry name" value="PROTEASE"/>
    <property type="match status" value="1"/>
</dbReference>
<gene>
    <name evidence="3" type="primary">yyaK</name>
    <name evidence="3" type="ORF">NBRC110019_27220</name>
</gene>
<evidence type="ECO:0000313" key="4">
    <source>
        <dbReference type="Proteomes" id="UP001143545"/>
    </source>
</evidence>
<reference evidence="3" key="1">
    <citation type="submission" date="2022-07" db="EMBL/GenBank/DDBJ databases">
        <title>Taxonomy of Novel Oxalotrophic and Methylotrophic Bacteria.</title>
        <authorList>
            <person name="Sahin N."/>
            <person name="Tani A."/>
        </authorList>
    </citation>
    <scope>NUCLEOTIDE SEQUENCE</scope>
    <source>
        <strain evidence="3">AM327</strain>
    </source>
</reference>
<evidence type="ECO:0000313" key="3">
    <source>
        <dbReference type="EMBL" id="GLB53681.1"/>
    </source>
</evidence>
<evidence type="ECO:0000256" key="1">
    <source>
        <dbReference type="SAM" id="Phobius"/>
    </source>
</evidence>
<feature type="transmembrane region" description="Helical" evidence="1">
    <location>
        <begin position="166"/>
        <end position="193"/>
    </location>
</feature>
<evidence type="ECO:0000259" key="2">
    <source>
        <dbReference type="Pfam" id="PF02517"/>
    </source>
</evidence>
<dbReference type="EMBL" id="BRVP01000022">
    <property type="protein sequence ID" value="GLB53681.1"/>
    <property type="molecule type" value="Genomic_DNA"/>
</dbReference>
<dbReference type="PANTHER" id="PTHR39430">
    <property type="entry name" value="MEMBRANE-ASSOCIATED PROTEASE-RELATED"/>
    <property type="match status" value="1"/>
</dbReference>
<dbReference type="GO" id="GO:0080120">
    <property type="term" value="P:CAAX-box protein maturation"/>
    <property type="evidence" value="ECO:0007669"/>
    <property type="project" value="UniProtKB-ARBA"/>
</dbReference>
<feature type="transmembrane region" description="Helical" evidence="1">
    <location>
        <begin position="205"/>
        <end position="222"/>
    </location>
</feature>
<dbReference type="InterPro" id="IPR003675">
    <property type="entry name" value="Rce1/LyrA-like_dom"/>
</dbReference>
<dbReference type="AlphaFoldDB" id="A0A9W6B6Z5"/>
<protein>
    <submittedName>
        <fullName evidence="3">Abortive infection protein</fullName>
    </submittedName>
</protein>
<dbReference type="Pfam" id="PF02517">
    <property type="entry name" value="Rce1-like"/>
    <property type="match status" value="1"/>
</dbReference>
<feature type="transmembrane region" description="Helical" evidence="1">
    <location>
        <begin position="229"/>
        <end position="250"/>
    </location>
</feature>
<keyword evidence="4" id="KW-1185">Reference proteome</keyword>
<dbReference type="RefSeq" id="WP_281755808.1">
    <property type="nucleotide sequence ID" value="NZ_BRVP01000022.1"/>
</dbReference>
<keyword evidence="1" id="KW-1133">Transmembrane helix</keyword>
<dbReference type="Proteomes" id="UP001143545">
    <property type="component" value="Unassembled WGS sequence"/>
</dbReference>
<keyword evidence="1" id="KW-0472">Membrane</keyword>
<sequence>MYIEQALKSKHEWWRYLIGFVIVIVAWLIIGRLPMQLLIAYKKNTLGVEAHSLNEIINLLGNNTYLVLYIVSFAIGLFTLFVVVQNLHKFTILKLTTSRSKFDWNRFFMSFFTISLASLLTVYISYKIYPEVFILNFDLEKFVMLFLVVLLLPIQTSLEEYIFRGYLMQGLGVSSMCKWIPFIGTSVLFGIMHLGNPEIAQMGDVVLVFYIGTGFTLGIMTLMDEGMELALGFHAANNMIGALLVTADWTVIQTDSVFKNIGDPKVGIEIFIPIVIQILILFIFSKIYKWNGWKEKLFGKLHTLKEETTNKKY</sequence>
<feature type="transmembrane region" description="Helical" evidence="1">
    <location>
        <begin position="132"/>
        <end position="154"/>
    </location>
</feature>
<feature type="domain" description="CAAX prenyl protease 2/Lysostaphin resistance protein A-like" evidence="2">
    <location>
        <begin position="143"/>
        <end position="240"/>
    </location>
</feature>
<accession>A0A9W6B6Z5</accession>
<feature type="transmembrane region" description="Helical" evidence="1">
    <location>
        <begin position="12"/>
        <end position="30"/>
    </location>
</feature>
<name>A0A9W6B6Z5_9FLAO</name>
<comment type="caution">
    <text evidence="3">The sequence shown here is derived from an EMBL/GenBank/DDBJ whole genome shotgun (WGS) entry which is preliminary data.</text>
</comment>
<feature type="transmembrane region" description="Helical" evidence="1">
    <location>
        <begin position="270"/>
        <end position="288"/>
    </location>
</feature>
<organism evidence="3 4">
    <name type="scientific">Neptunitalea chrysea</name>
    <dbReference type="NCBI Taxonomy" id="1647581"/>
    <lineage>
        <taxon>Bacteria</taxon>
        <taxon>Pseudomonadati</taxon>
        <taxon>Bacteroidota</taxon>
        <taxon>Flavobacteriia</taxon>
        <taxon>Flavobacteriales</taxon>
        <taxon>Flavobacteriaceae</taxon>
        <taxon>Neptunitalea</taxon>
    </lineage>
</organism>
<keyword evidence="1" id="KW-0812">Transmembrane</keyword>
<dbReference type="GO" id="GO:0004175">
    <property type="term" value="F:endopeptidase activity"/>
    <property type="evidence" value="ECO:0007669"/>
    <property type="project" value="UniProtKB-ARBA"/>
</dbReference>
<feature type="transmembrane region" description="Helical" evidence="1">
    <location>
        <begin position="107"/>
        <end position="126"/>
    </location>
</feature>